<proteinExistence type="predicted"/>
<name>A0A420H7T9_9PEZI</name>
<gene>
    <name evidence="1" type="ORF">OnM2_104029</name>
</gene>
<dbReference type="Proteomes" id="UP000286134">
    <property type="component" value="Unassembled WGS sequence"/>
</dbReference>
<reference evidence="1 2" key="1">
    <citation type="journal article" date="2018" name="BMC Genomics">
        <title>Comparative genome analyses reveal sequence features reflecting distinct modes of host-adaptation between dicot and monocot powdery mildew.</title>
        <authorList>
            <person name="Wu Y."/>
            <person name="Ma X."/>
            <person name="Pan Z."/>
            <person name="Kale S.D."/>
            <person name="Song Y."/>
            <person name="King H."/>
            <person name="Zhang Q."/>
            <person name="Presley C."/>
            <person name="Deng X."/>
            <person name="Wei C.I."/>
            <person name="Xiao S."/>
        </authorList>
    </citation>
    <scope>NUCLEOTIDE SEQUENCE [LARGE SCALE GENOMIC DNA]</scope>
    <source>
        <strain evidence="1">UMSG2</strain>
    </source>
</reference>
<evidence type="ECO:0000313" key="1">
    <source>
        <dbReference type="EMBL" id="RKF53502.1"/>
    </source>
</evidence>
<keyword evidence="2" id="KW-1185">Reference proteome</keyword>
<dbReference type="EMBL" id="MCFK01010481">
    <property type="protein sequence ID" value="RKF53502.1"/>
    <property type="molecule type" value="Genomic_DNA"/>
</dbReference>
<sequence length="327" mass="38564">MIFSDFDYEMNFGKVDVNDIKYLSDLQLNGYIIWFIDTQRDRDFYGEGPWAAFQEAFNGWTTEMFLRVAPLALEALRSYLRSYGVFVPKSRGAKTAIELAKVVKEEKQQVWTYEELEDNHEGSSSKQKSPIWSIGFPHRDDLDYSADLLCKGCFEFMEQNQRQQTWRHINQQFGSNQQEQEHEIIKSRRLLKLLSLEDFNPKSLPQNSSPISSHTLNHIKLGQGSCQIPKFVEVYEMRMRYRGNHDFFEDKVRFFNDYCSRAGFEDQKRVDVFPIMLTGPTLAIYYSELYDRGYDVDTLISKIREEFEPEVSPIPFKKNEDNTWLSE</sequence>
<accession>A0A420H7T9</accession>
<organism evidence="1 2">
    <name type="scientific">Erysiphe neolycopersici</name>
    <dbReference type="NCBI Taxonomy" id="212602"/>
    <lineage>
        <taxon>Eukaryota</taxon>
        <taxon>Fungi</taxon>
        <taxon>Dikarya</taxon>
        <taxon>Ascomycota</taxon>
        <taxon>Pezizomycotina</taxon>
        <taxon>Leotiomycetes</taxon>
        <taxon>Erysiphales</taxon>
        <taxon>Erysiphaceae</taxon>
        <taxon>Erysiphe</taxon>
    </lineage>
</organism>
<protein>
    <submittedName>
        <fullName evidence="1">Uncharacterized protein</fullName>
    </submittedName>
</protein>
<comment type="caution">
    <text evidence="1">The sequence shown here is derived from an EMBL/GenBank/DDBJ whole genome shotgun (WGS) entry which is preliminary data.</text>
</comment>
<dbReference type="AlphaFoldDB" id="A0A420H7T9"/>
<evidence type="ECO:0000313" key="2">
    <source>
        <dbReference type="Proteomes" id="UP000286134"/>
    </source>
</evidence>